<dbReference type="PANTHER" id="PTHR47399">
    <property type="entry name" value="TRANSMEMBRANE PROTEIN 121B"/>
    <property type="match status" value="1"/>
</dbReference>
<evidence type="ECO:0000313" key="3">
    <source>
        <dbReference type="EMBL" id="VDO85455.1"/>
    </source>
</evidence>
<sequence length="432" mass="49625">MMTSGRESREAVYANTTIGRDPRHVIEDVVEENADEYNPHASYYDGGEDYPLKTEANCAPGDQTALVLAPPTKYHTMAVIPEKLRRKTVHYVSFPGRCLRGCLDIFSFVLCLVLVIIQLGLIDYYYLTVLSDRIWYSWIGADALVIVVLLWLLVLALKYNQTQMEEVCSAGELRFASSVRTRDATHCLPSVGFSVADGKVKFAWIGWLVYSLVLVGKVATCFRLFYNELPPGPLDNNDKLFDDHLFKLGLSLSVLIFLFLLEAHHYTPLMSARQLYITYLTTAICLDLVDNIYFLDLLWQSFKDGWNLPLWLDITILTVACVNFVMPTFALLKLRFGRYPRVLFVSDKIWSLLYVLIVNGPFLGLRIYLYVLLEVQQKGRRYDASLFAVKNVAMIYLALREVWTRLQYWRMKRRATGSRGELTGQQNNDEEH</sequence>
<comment type="similarity">
    <text evidence="1">Belongs to the TMEM121 family.</text>
</comment>
<feature type="transmembrane region" description="Helical" evidence="2">
    <location>
        <begin position="133"/>
        <end position="157"/>
    </location>
</feature>
<keyword evidence="2" id="KW-0812">Transmembrane</keyword>
<feature type="transmembrane region" description="Helical" evidence="2">
    <location>
        <begin position="352"/>
        <end position="372"/>
    </location>
</feature>
<proteinExistence type="inferred from homology"/>
<dbReference type="Proteomes" id="UP000050761">
    <property type="component" value="Unassembled WGS sequence"/>
</dbReference>
<feature type="transmembrane region" description="Helical" evidence="2">
    <location>
        <begin position="245"/>
        <end position="263"/>
    </location>
</feature>
<dbReference type="PANTHER" id="PTHR47399:SF1">
    <property type="entry name" value="TRANSMEMBRANE PROTEIN 121B"/>
    <property type="match status" value="1"/>
</dbReference>
<organism evidence="3">
    <name type="scientific">Heligmosomoides polygyrus</name>
    <name type="common">Parasitic roundworm</name>
    <dbReference type="NCBI Taxonomy" id="6339"/>
    <lineage>
        <taxon>Eukaryota</taxon>
        <taxon>Metazoa</taxon>
        <taxon>Ecdysozoa</taxon>
        <taxon>Nematoda</taxon>
        <taxon>Chromadorea</taxon>
        <taxon>Rhabditida</taxon>
        <taxon>Rhabditina</taxon>
        <taxon>Rhabditomorpha</taxon>
        <taxon>Strongyloidea</taxon>
        <taxon>Heligmosomidae</taxon>
        <taxon>Heligmosomoides</taxon>
    </lineage>
</organism>
<dbReference type="InterPro" id="IPR032776">
    <property type="entry name" value="CECR6/TMEM121"/>
</dbReference>
<evidence type="ECO:0000313" key="5">
    <source>
        <dbReference type="WBParaSite" id="HPBE_0001054601-mRNA-1"/>
    </source>
</evidence>
<dbReference type="Pfam" id="PF14997">
    <property type="entry name" value="CECR6_TMEM121"/>
    <property type="match status" value="1"/>
</dbReference>
<feature type="transmembrane region" description="Helical" evidence="2">
    <location>
        <begin position="275"/>
        <end position="294"/>
    </location>
</feature>
<dbReference type="EMBL" id="UZAH01026799">
    <property type="protein sequence ID" value="VDO85455.1"/>
    <property type="molecule type" value="Genomic_DNA"/>
</dbReference>
<keyword evidence="2" id="KW-0472">Membrane</keyword>
<keyword evidence="4" id="KW-1185">Reference proteome</keyword>
<evidence type="ECO:0000256" key="1">
    <source>
        <dbReference type="ARBA" id="ARBA00007711"/>
    </source>
</evidence>
<feature type="transmembrane region" description="Helical" evidence="2">
    <location>
        <begin position="314"/>
        <end position="332"/>
    </location>
</feature>
<dbReference type="OrthoDB" id="5964337at2759"/>
<evidence type="ECO:0000313" key="4">
    <source>
        <dbReference type="Proteomes" id="UP000050761"/>
    </source>
</evidence>
<dbReference type="WBParaSite" id="HPBE_0001054601-mRNA-1">
    <property type="protein sequence ID" value="HPBE_0001054601-mRNA-1"/>
    <property type="gene ID" value="HPBE_0001054601"/>
</dbReference>
<dbReference type="InterPro" id="IPR026624">
    <property type="entry name" value="CECR6"/>
</dbReference>
<protein>
    <submittedName>
        <fullName evidence="5">Transmembrane protein</fullName>
    </submittedName>
</protein>
<evidence type="ECO:0000256" key="2">
    <source>
        <dbReference type="SAM" id="Phobius"/>
    </source>
</evidence>
<reference evidence="5" key="2">
    <citation type="submission" date="2019-09" db="UniProtKB">
        <authorList>
            <consortium name="WormBaseParasite"/>
        </authorList>
    </citation>
    <scope>IDENTIFICATION</scope>
</reference>
<reference evidence="3 4" key="1">
    <citation type="submission" date="2018-11" db="EMBL/GenBank/DDBJ databases">
        <authorList>
            <consortium name="Pathogen Informatics"/>
        </authorList>
    </citation>
    <scope>NUCLEOTIDE SEQUENCE [LARGE SCALE GENOMIC DNA]</scope>
</reference>
<accession>A0A3P8CLC6</accession>
<feature type="transmembrane region" description="Helical" evidence="2">
    <location>
        <begin position="202"/>
        <end position="225"/>
    </location>
</feature>
<dbReference type="AlphaFoldDB" id="A0A3P8CLC6"/>
<gene>
    <name evidence="3" type="ORF">HPBE_LOCUS10547</name>
</gene>
<feature type="transmembrane region" description="Helical" evidence="2">
    <location>
        <begin position="384"/>
        <end position="403"/>
    </location>
</feature>
<keyword evidence="2" id="KW-1133">Transmembrane helix</keyword>
<feature type="transmembrane region" description="Helical" evidence="2">
    <location>
        <begin position="105"/>
        <end position="127"/>
    </location>
</feature>
<name>A0A3P8CLC6_HELPZ</name>